<dbReference type="AlphaFoldDB" id="A0A0G4I0P2"/>
<sequence>MFLHRVSAGQRPPTHAQRSLVQGSSPGKGRGDGRTETGERRDRRTTPPFSQGGGAYGQGRIEDQMRGTLERGRGNPSPPLPPSNRFGYAPPPVIDGVGRGIGGAGLHVGGNRDFALTHREGATRNINSASREREREEGRSKGGDRGRGRVVTDGTEGTRGAWRMSEKDIERMQQSESRPNPEGQGQMGSNGPPTGVGEPLLAFPQPFLSHSLPYSNLPPFLQIPQQTWPHYHPQFPLLPFLCPPAGVGGQVLGNVPVAPPGIGGQIPGVLPVAPPGMGGQLNRGHGRGEERSARPVGGNQPSLQDPAILQVGRGGGLPHPAGGLGGGRRGGKGNGGTVTPQPLTVVRFPPPSKTNSRTVPPTAVLRERLKAAPGSIIPPIKGSKREGGLTLGQRGAIGQKSEGGGQKRKIRVARAGAAPSLTLGSESLYFVSAREGEEGDDRSVYTSALEEAPPLSLAEEEGEGGYIFSEEEGGMVPAGTRRSPEAQKRSEEERRKERDESLKQRKEVWPADQPVSSSSSSSSSAGVNVGESGKGFRGEV</sequence>
<proteinExistence type="predicted"/>
<reference evidence="2" key="1">
    <citation type="submission" date="2014-11" db="EMBL/GenBank/DDBJ databases">
        <authorList>
            <person name="Otto D Thomas"/>
            <person name="Naeem Raeece"/>
        </authorList>
    </citation>
    <scope>NUCLEOTIDE SEQUENCE</scope>
</reference>
<feature type="compositionally biased region" description="Acidic residues" evidence="1">
    <location>
        <begin position="458"/>
        <end position="473"/>
    </location>
</feature>
<feature type="region of interest" description="Disordered" evidence="1">
    <location>
        <begin position="1"/>
        <end position="199"/>
    </location>
</feature>
<dbReference type="VEuPathDB" id="CryptoDB:Cvel_9987"/>
<feature type="compositionally biased region" description="Basic and acidic residues" evidence="1">
    <location>
        <begin position="29"/>
        <end position="45"/>
    </location>
</feature>
<evidence type="ECO:0000256" key="1">
    <source>
        <dbReference type="SAM" id="MobiDB-lite"/>
    </source>
</evidence>
<accession>A0A0G4I0P2</accession>
<feature type="compositionally biased region" description="Low complexity" evidence="1">
    <location>
        <begin position="149"/>
        <end position="160"/>
    </location>
</feature>
<feature type="compositionally biased region" description="Basic and acidic residues" evidence="1">
    <location>
        <begin position="130"/>
        <end position="147"/>
    </location>
</feature>
<feature type="compositionally biased region" description="Polar residues" evidence="1">
    <location>
        <begin position="16"/>
        <end position="25"/>
    </location>
</feature>
<feature type="region of interest" description="Disordered" evidence="1">
    <location>
        <begin position="276"/>
        <end position="359"/>
    </location>
</feature>
<dbReference type="PhylomeDB" id="A0A0G4I0P2"/>
<feature type="compositionally biased region" description="Basic and acidic residues" evidence="1">
    <location>
        <begin position="164"/>
        <end position="173"/>
    </location>
</feature>
<feature type="compositionally biased region" description="Low complexity" evidence="1">
    <location>
        <begin position="447"/>
        <end position="457"/>
    </location>
</feature>
<feature type="region of interest" description="Disordered" evidence="1">
    <location>
        <begin position="432"/>
        <end position="540"/>
    </location>
</feature>
<feature type="compositionally biased region" description="Basic and acidic residues" evidence="1">
    <location>
        <begin position="60"/>
        <end position="73"/>
    </location>
</feature>
<organism evidence="2">
    <name type="scientific">Chromera velia CCMP2878</name>
    <dbReference type="NCBI Taxonomy" id="1169474"/>
    <lineage>
        <taxon>Eukaryota</taxon>
        <taxon>Sar</taxon>
        <taxon>Alveolata</taxon>
        <taxon>Colpodellida</taxon>
        <taxon>Chromeraceae</taxon>
        <taxon>Chromera</taxon>
    </lineage>
</organism>
<dbReference type="EMBL" id="CDMZ01004658">
    <property type="protein sequence ID" value="CEM50429.1"/>
    <property type="molecule type" value="Genomic_DNA"/>
</dbReference>
<name>A0A0G4I0P2_9ALVE</name>
<protein>
    <submittedName>
        <fullName evidence="2">Uncharacterized protein</fullName>
    </submittedName>
</protein>
<evidence type="ECO:0000313" key="2">
    <source>
        <dbReference type="EMBL" id="CEM50429.1"/>
    </source>
</evidence>
<gene>
    <name evidence="2" type="ORF">Cvel_9987</name>
</gene>
<feature type="compositionally biased region" description="Gly residues" evidence="1">
    <location>
        <begin position="97"/>
        <end position="108"/>
    </location>
</feature>
<feature type="compositionally biased region" description="Basic and acidic residues" evidence="1">
    <location>
        <begin position="482"/>
        <end position="509"/>
    </location>
</feature>
<feature type="compositionally biased region" description="Gly residues" evidence="1">
    <location>
        <begin position="312"/>
        <end position="336"/>
    </location>
</feature>